<feature type="domain" description="HTH cro/C1-type" evidence="2">
    <location>
        <begin position="188"/>
        <end position="228"/>
    </location>
</feature>
<evidence type="ECO:0000313" key="3">
    <source>
        <dbReference type="EMBL" id="MEE4543967.1"/>
    </source>
</evidence>
<comment type="caution">
    <text evidence="3">The sequence shown here is derived from an EMBL/GenBank/DDBJ whole genome shotgun (WGS) entry which is preliminary data.</text>
</comment>
<dbReference type="InterPro" id="IPR001387">
    <property type="entry name" value="Cro/C1-type_HTH"/>
</dbReference>
<organism evidence="3 4">
    <name type="scientific">Actinacidiphila polyblastidii</name>
    <dbReference type="NCBI Taxonomy" id="3110430"/>
    <lineage>
        <taxon>Bacteria</taxon>
        <taxon>Bacillati</taxon>
        <taxon>Actinomycetota</taxon>
        <taxon>Actinomycetes</taxon>
        <taxon>Kitasatosporales</taxon>
        <taxon>Streptomycetaceae</taxon>
        <taxon>Actinacidiphila</taxon>
    </lineage>
</organism>
<evidence type="ECO:0000256" key="1">
    <source>
        <dbReference type="SAM" id="MobiDB-lite"/>
    </source>
</evidence>
<evidence type="ECO:0000259" key="2">
    <source>
        <dbReference type="PROSITE" id="PS50943"/>
    </source>
</evidence>
<feature type="region of interest" description="Disordered" evidence="1">
    <location>
        <begin position="145"/>
        <end position="164"/>
    </location>
</feature>
<keyword evidence="4" id="KW-1185">Reference proteome</keyword>
<gene>
    <name evidence="3" type="ORF">V2S66_18560</name>
</gene>
<reference evidence="3 4" key="1">
    <citation type="submission" date="2023-12" db="EMBL/GenBank/DDBJ databases">
        <title>Streptomyces sp. V4-01.</title>
        <authorList>
            <person name="Somphong A."/>
            <person name="Phongsopitanun W."/>
        </authorList>
    </citation>
    <scope>NUCLEOTIDE SEQUENCE [LARGE SCALE GENOMIC DNA]</scope>
    <source>
        <strain evidence="3 4">V4-01</strain>
    </source>
</reference>
<dbReference type="Gene3D" id="1.10.260.40">
    <property type="entry name" value="lambda repressor-like DNA-binding domains"/>
    <property type="match status" value="1"/>
</dbReference>
<dbReference type="CDD" id="cd00093">
    <property type="entry name" value="HTH_XRE"/>
    <property type="match status" value="1"/>
</dbReference>
<dbReference type="InterPro" id="IPR010982">
    <property type="entry name" value="Lambda_DNA-bd_dom_sf"/>
</dbReference>
<dbReference type="SUPFAM" id="SSF47413">
    <property type="entry name" value="lambda repressor-like DNA-binding domains"/>
    <property type="match status" value="1"/>
</dbReference>
<proteinExistence type="predicted"/>
<dbReference type="Pfam" id="PF13560">
    <property type="entry name" value="HTH_31"/>
    <property type="match status" value="1"/>
</dbReference>
<evidence type="ECO:0000313" key="4">
    <source>
        <dbReference type="Proteomes" id="UP001344658"/>
    </source>
</evidence>
<dbReference type="PROSITE" id="PS50943">
    <property type="entry name" value="HTH_CROC1"/>
    <property type="match status" value="1"/>
</dbReference>
<dbReference type="RefSeq" id="WP_330796847.1">
    <property type="nucleotide sequence ID" value="NZ_JAZEWV010000014.1"/>
</dbReference>
<sequence length="369" mass="40959">MHAPMTCRNCDAPLPPRMGTGGRPADYCSTACRQSSYRKRRRAEPTTNKHTAAIDAAVQDLAHDVVEEARHLLRLLTQADAPMLDPIEQATALARSVDNLTAGLVGRARSSRTPWDDLGPALNMQPDTARRIYRAETVNRRLQQATHRGAAPPPTPPTPTVIPHHTRSHLAPVLSRLHRASQMPLRTLAARLGISASQASRILSGERFPSWWLTERFARACGADPQVLRTVWEAERLREPQPPAPPADPDDDCPAERLPTALHTLHIKAGRPTPHDLATRHAGLDTRQIEAALNGHTPSWRQLSRIVHALDGDTNYFHTLWTQHHNAESESIRPHQNATRHCPVDTHEDHLLELFETFGPTLSATPPAR</sequence>
<protein>
    <submittedName>
        <fullName evidence="3">Helix-turn-helix transcriptional regulator</fullName>
    </submittedName>
</protein>
<dbReference type="EMBL" id="JAZEWV010000014">
    <property type="protein sequence ID" value="MEE4543967.1"/>
    <property type="molecule type" value="Genomic_DNA"/>
</dbReference>
<accession>A0ABU7PFW6</accession>
<dbReference type="SMART" id="SM00530">
    <property type="entry name" value="HTH_XRE"/>
    <property type="match status" value="1"/>
</dbReference>
<name>A0ABU7PFW6_9ACTN</name>
<feature type="compositionally biased region" description="Pro residues" evidence="1">
    <location>
        <begin position="151"/>
        <end position="160"/>
    </location>
</feature>
<dbReference type="Proteomes" id="UP001344658">
    <property type="component" value="Unassembled WGS sequence"/>
</dbReference>